<protein>
    <submittedName>
        <fullName evidence="2">MOSC domain-containing protein YiiM</fullName>
    </submittedName>
</protein>
<dbReference type="Pfam" id="PF03475">
    <property type="entry name" value="YiiM_3-alpha"/>
    <property type="match status" value="1"/>
</dbReference>
<gene>
    <name evidence="2" type="ORF">FHS77_002857</name>
</gene>
<dbReference type="AlphaFoldDB" id="A0A841LVB0"/>
<dbReference type="PANTHER" id="PTHR30212">
    <property type="entry name" value="PROTEIN YIIM"/>
    <property type="match status" value="1"/>
</dbReference>
<accession>A0A841LVB0</accession>
<keyword evidence="3" id="KW-1185">Reference proteome</keyword>
<dbReference type="InterPro" id="IPR052353">
    <property type="entry name" value="Benzoxazolinone_Detox_Enz"/>
</dbReference>
<dbReference type="PROSITE" id="PS51340">
    <property type="entry name" value="MOSC"/>
    <property type="match status" value="1"/>
</dbReference>
<sequence>MILIDQLLVGSAVPYGPRGLPSAIGKSPVAEKCWLGLEGFINDEQGDRKHHGGPEKAVHHYDFDHYQQWREEIGDKDILRRPGAFGENLTTRGISEDTIAIGDIFKLGAAVIQVSQGRQPCWKLNIRFDTRDMALRLQKTGRTGWYYRVLQQGYVQAGDTLRLADRLAPEWTIRKTWHVLYVDTLNHDLLSQMAALEPLADSWRQYASKRLGSGKVEDWSRRLQGDA</sequence>
<proteinExistence type="predicted"/>
<evidence type="ECO:0000313" key="2">
    <source>
        <dbReference type="EMBL" id="MBB6262285.1"/>
    </source>
</evidence>
<dbReference type="Proteomes" id="UP000555393">
    <property type="component" value="Unassembled WGS sequence"/>
</dbReference>
<dbReference type="Gene3D" id="2.40.33.20">
    <property type="entry name" value="PK beta-barrel domain-like"/>
    <property type="match status" value="1"/>
</dbReference>
<feature type="domain" description="MOSC" evidence="1">
    <location>
        <begin position="21"/>
        <end position="164"/>
    </location>
</feature>
<dbReference type="GO" id="GO:0003824">
    <property type="term" value="F:catalytic activity"/>
    <property type="evidence" value="ECO:0007669"/>
    <property type="project" value="InterPro"/>
</dbReference>
<dbReference type="RefSeq" id="WP_184224424.1">
    <property type="nucleotide sequence ID" value="NZ_JACIIU010000022.1"/>
</dbReference>
<organism evidence="2 3">
    <name type="scientific">Paenochrobactrum gallinarii</name>
    <dbReference type="NCBI Taxonomy" id="643673"/>
    <lineage>
        <taxon>Bacteria</taxon>
        <taxon>Pseudomonadati</taxon>
        <taxon>Pseudomonadota</taxon>
        <taxon>Alphaproteobacteria</taxon>
        <taxon>Hyphomicrobiales</taxon>
        <taxon>Brucellaceae</taxon>
        <taxon>Paenochrobactrum</taxon>
    </lineage>
</organism>
<dbReference type="InterPro" id="IPR005302">
    <property type="entry name" value="MoCF_Sase_C"/>
</dbReference>
<dbReference type="PANTHER" id="PTHR30212:SF2">
    <property type="entry name" value="PROTEIN YIIM"/>
    <property type="match status" value="1"/>
</dbReference>
<dbReference type="InterPro" id="IPR011037">
    <property type="entry name" value="Pyrv_Knase-like_insert_dom_sf"/>
</dbReference>
<evidence type="ECO:0000313" key="3">
    <source>
        <dbReference type="Proteomes" id="UP000555393"/>
    </source>
</evidence>
<dbReference type="Pfam" id="PF03473">
    <property type="entry name" value="MOSC"/>
    <property type="match status" value="1"/>
</dbReference>
<comment type="caution">
    <text evidence="2">The sequence shown here is derived from an EMBL/GenBank/DDBJ whole genome shotgun (WGS) entry which is preliminary data.</text>
</comment>
<dbReference type="GO" id="GO:0030170">
    <property type="term" value="F:pyridoxal phosphate binding"/>
    <property type="evidence" value="ECO:0007669"/>
    <property type="project" value="InterPro"/>
</dbReference>
<evidence type="ECO:0000259" key="1">
    <source>
        <dbReference type="PROSITE" id="PS51340"/>
    </source>
</evidence>
<name>A0A841LVB0_9HYPH</name>
<dbReference type="EMBL" id="JACIIU010000022">
    <property type="protein sequence ID" value="MBB6262285.1"/>
    <property type="molecule type" value="Genomic_DNA"/>
</dbReference>
<dbReference type="SUPFAM" id="SSF50800">
    <property type="entry name" value="PK beta-barrel domain-like"/>
    <property type="match status" value="1"/>
</dbReference>
<dbReference type="InterPro" id="IPR005163">
    <property type="entry name" value="Tri_helical_YiiM-like"/>
</dbReference>
<reference evidence="2 3" key="1">
    <citation type="submission" date="2020-08" db="EMBL/GenBank/DDBJ databases">
        <title>Genomic Encyclopedia of Type Strains, Phase IV (KMG-IV): sequencing the most valuable type-strain genomes for metagenomic binning, comparative biology and taxonomic classification.</title>
        <authorList>
            <person name="Goeker M."/>
        </authorList>
    </citation>
    <scope>NUCLEOTIDE SEQUENCE [LARGE SCALE GENOMIC DNA]</scope>
    <source>
        <strain evidence="2 3">DSM 22336</strain>
    </source>
</reference>
<dbReference type="GO" id="GO:0030151">
    <property type="term" value="F:molybdenum ion binding"/>
    <property type="evidence" value="ECO:0007669"/>
    <property type="project" value="InterPro"/>
</dbReference>